<comment type="caution">
    <text evidence="1">The sequence shown here is derived from an EMBL/GenBank/DDBJ whole genome shotgun (WGS) entry which is preliminary data.</text>
</comment>
<reference evidence="1 2" key="1">
    <citation type="submission" date="2019-07" db="EMBL/GenBank/DDBJ databases">
        <title>Whole genome shotgun sequence of Chitinophaga cymbidii NBRC 109752.</title>
        <authorList>
            <person name="Hosoyama A."/>
            <person name="Uohara A."/>
            <person name="Ohji S."/>
            <person name="Ichikawa N."/>
        </authorList>
    </citation>
    <scope>NUCLEOTIDE SEQUENCE [LARGE SCALE GENOMIC DNA]</scope>
    <source>
        <strain evidence="1 2">NBRC 109752</strain>
    </source>
</reference>
<dbReference type="EMBL" id="BKAU01000005">
    <property type="protein sequence ID" value="GEP97708.1"/>
    <property type="molecule type" value="Genomic_DNA"/>
</dbReference>
<dbReference type="Proteomes" id="UP000321436">
    <property type="component" value="Unassembled WGS sequence"/>
</dbReference>
<proteinExistence type="predicted"/>
<accession>A0A512RPT3</accession>
<sequence length="77" mass="8875">MYYIRKYADCWAVHDDITGASRKLINDEKERLKNEFDSLRDEKVLTIYSDCIRSLSVFGGNYQEGRALPSVSQGQIP</sequence>
<keyword evidence="2" id="KW-1185">Reference proteome</keyword>
<evidence type="ECO:0000313" key="2">
    <source>
        <dbReference type="Proteomes" id="UP000321436"/>
    </source>
</evidence>
<name>A0A512RPT3_9BACT</name>
<evidence type="ECO:0000313" key="1">
    <source>
        <dbReference type="EMBL" id="GEP97708.1"/>
    </source>
</evidence>
<gene>
    <name evidence="1" type="ORF">CCY01nite_39680</name>
</gene>
<dbReference type="AlphaFoldDB" id="A0A512RPT3"/>
<organism evidence="1 2">
    <name type="scientific">Chitinophaga cymbidii</name>
    <dbReference type="NCBI Taxonomy" id="1096750"/>
    <lineage>
        <taxon>Bacteria</taxon>
        <taxon>Pseudomonadati</taxon>
        <taxon>Bacteroidota</taxon>
        <taxon>Chitinophagia</taxon>
        <taxon>Chitinophagales</taxon>
        <taxon>Chitinophagaceae</taxon>
        <taxon>Chitinophaga</taxon>
    </lineage>
</organism>
<dbReference type="OrthoDB" id="680436at2"/>
<dbReference type="RefSeq" id="WP_146865560.1">
    <property type="nucleotide sequence ID" value="NZ_BKAU01000005.1"/>
</dbReference>
<protein>
    <submittedName>
        <fullName evidence="1">Uncharacterized protein</fullName>
    </submittedName>
</protein>